<protein>
    <submittedName>
        <fullName evidence="3">Uncharacterized protein</fullName>
    </submittedName>
</protein>
<dbReference type="EMBL" id="JBHXCV010000010">
    <property type="protein sequence ID" value="MFD6795051.1"/>
    <property type="molecule type" value="Genomic_DNA"/>
</dbReference>
<dbReference type="RefSeq" id="WP_258937116.1">
    <property type="nucleotide sequence ID" value="NZ_JANBBF010000010.1"/>
</dbReference>
<keyword evidence="2" id="KW-0812">Transmembrane</keyword>
<comment type="caution">
    <text evidence="3">The sequence shown here is derived from an EMBL/GenBank/DDBJ whole genome shotgun (WGS) entry which is preliminary data.</text>
</comment>
<organism evidence="3 4">
    <name type="scientific">Prauserella salsuginis</name>
    <dbReference type="NCBI Taxonomy" id="387889"/>
    <lineage>
        <taxon>Bacteria</taxon>
        <taxon>Bacillati</taxon>
        <taxon>Actinomycetota</taxon>
        <taxon>Actinomycetes</taxon>
        <taxon>Pseudonocardiales</taxon>
        <taxon>Pseudonocardiaceae</taxon>
        <taxon>Prauserella</taxon>
        <taxon>Prauserella salsuginis group</taxon>
    </lineage>
</organism>
<evidence type="ECO:0000256" key="2">
    <source>
        <dbReference type="SAM" id="Phobius"/>
    </source>
</evidence>
<proteinExistence type="predicted"/>
<feature type="compositionally biased region" description="Low complexity" evidence="1">
    <location>
        <begin position="270"/>
        <end position="290"/>
    </location>
</feature>
<keyword evidence="2" id="KW-1133">Transmembrane helix</keyword>
<name>A0ABW6G783_9PSEU</name>
<accession>A0ABW6G783</accession>
<feature type="compositionally biased region" description="Acidic residues" evidence="1">
    <location>
        <begin position="298"/>
        <end position="330"/>
    </location>
</feature>
<dbReference type="Proteomes" id="UP001598673">
    <property type="component" value="Unassembled WGS sequence"/>
</dbReference>
<feature type="region of interest" description="Disordered" evidence="1">
    <location>
        <begin position="218"/>
        <end position="330"/>
    </location>
</feature>
<evidence type="ECO:0000256" key="1">
    <source>
        <dbReference type="SAM" id="MobiDB-lite"/>
    </source>
</evidence>
<keyword evidence="2" id="KW-0472">Membrane</keyword>
<feature type="compositionally biased region" description="Basic and acidic residues" evidence="1">
    <location>
        <begin position="237"/>
        <end position="263"/>
    </location>
</feature>
<feature type="region of interest" description="Disordered" evidence="1">
    <location>
        <begin position="135"/>
        <end position="182"/>
    </location>
</feature>
<keyword evidence="4" id="KW-1185">Reference proteome</keyword>
<feature type="transmembrane region" description="Helical" evidence="2">
    <location>
        <begin position="194"/>
        <end position="213"/>
    </location>
</feature>
<feature type="compositionally biased region" description="Polar residues" evidence="1">
    <location>
        <begin position="135"/>
        <end position="154"/>
    </location>
</feature>
<evidence type="ECO:0000313" key="4">
    <source>
        <dbReference type="Proteomes" id="UP001598673"/>
    </source>
</evidence>
<feature type="transmembrane region" description="Helical" evidence="2">
    <location>
        <begin position="77"/>
        <end position="94"/>
    </location>
</feature>
<gene>
    <name evidence="3" type="ORF">ACFWGY_17070</name>
</gene>
<evidence type="ECO:0000313" key="3">
    <source>
        <dbReference type="EMBL" id="MFD6795051.1"/>
    </source>
</evidence>
<reference evidence="3 4" key="1">
    <citation type="submission" date="2024-09" db="EMBL/GenBank/DDBJ databases">
        <title>The Natural Products Discovery Center: Release of the First 8490 Sequenced Strains for Exploring Actinobacteria Biosynthetic Diversity.</title>
        <authorList>
            <person name="Kalkreuter E."/>
            <person name="Kautsar S.A."/>
            <person name="Yang D."/>
            <person name="Bader C.D."/>
            <person name="Teijaro C.N."/>
            <person name="Fluegel L."/>
            <person name="Davis C.M."/>
            <person name="Simpson J.R."/>
            <person name="Lauterbach L."/>
            <person name="Steele A.D."/>
            <person name="Gui C."/>
            <person name="Meng S."/>
            <person name="Li G."/>
            <person name="Viehrig K."/>
            <person name="Ye F."/>
            <person name="Su P."/>
            <person name="Kiefer A.F."/>
            <person name="Nichols A."/>
            <person name="Cepeda A.J."/>
            <person name="Yan W."/>
            <person name="Fan B."/>
            <person name="Jiang Y."/>
            <person name="Adhikari A."/>
            <person name="Zheng C.-J."/>
            <person name="Schuster L."/>
            <person name="Cowan T.M."/>
            <person name="Smanski M.J."/>
            <person name="Chevrette M.G."/>
            <person name="De Carvalho L.P.S."/>
            <person name="Shen B."/>
        </authorList>
    </citation>
    <scope>NUCLEOTIDE SEQUENCE [LARGE SCALE GENOMIC DNA]</scope>
    <source>
        <strain evidence="3 4">NPDC060353</strain>
    </source>
</reference>
<sequence length="330" mass="33476">MPHAAAGGAAADGGARAADGTAADHAAADRAAADAGNAAGEEKEKSGLRPAPVIAGGIAATTAAFLCSFFGVYGTVIGAGAISVLSTVGSELYLRSIRRSREAARKAKAKAAALAEAKTGGRARGRTAVLRLPATQQGSTAGPTTRRILSNADQPTDRLPVGSLTAVQRADADADPASERSNGMRDLLRRRWPVLAATSVVVFGIGMLVLTGFELATGGSLNGQGRSTVGAIVGDRGPSDSEDGVRDGRDGDAPATTDDRAPVESEDPTGEATPTEEAPQPSEEQEGQQPGEDRPTEEPEPTDEPTDVEEPADTPEQPAEPEGDEATPAP</sequence>